<feature type="compositionally biased region" description="Polar residues" evidence="5">
    <location>
        <begin position="646"/>
        <end position="666"/>
    </location>
</feature>
<feature type="compositionally biased region" description="Low complexity" evidence="5">
    <location>
        <begin position="108"/>
        <end position="120"/>
    </location>
</feature>
<comment type="similarity">
    <text evidence="1">Belongs to the ATG14 family.</text>
</comment>
<name>A0AAD7VC66_9FUNG</name>
<evidence type="ECO:0000313" key="6">
    <source>
        <dbReference type="EMBL" id="KAJ8661526.1"/>
    </source>
</evidence>
<sequence>MVQLDNLCSLLLQRRIRHIKSLAGRNIAATHEDEAFLSTDNGDVDIVSTFVVASRSSSAVTSRASSPSAQWDNTPSRSKSTALHRRTGSVEPPPPHLLPATTMRRSESSSSISSTTVEDSSMTKSAYKKKQRRPESMISTTAACPVINNSNNTYGKGLLDCYYTLHLSAEEMPFYRSEIIPNTIDPTFRVLDTSQGSSWYDGVQTEVVVRLWARHSFPESATQTGEQHHDATNKAADDQDFELVIEWHVDLNALSWIGKVLQDIPGAFPENTLLFELDDGFYTAPNIVSKLLAQSKRSSLAEPYNDMDQASVNTENSINKIKRSYTYDHLLKINTLKACVFDTQQSAKEVQQNMNDLLINEADRFRLVRERNSRQYKLEGIEGQIVKKNTEIRRDRRRIAELRETLERRKSKLNEATERLRLGQQDLQDSEEVLERSVQTHQRLFHKLNRRKKELIADLFSIYPIEQSLHDVHQFCIRGVYLPNSVYTGCNDESIATALGFTAHLVSMLAFYLSIPLRYPITPMSSRATIKDPVSSINGPTTFPLYAKGVDRYRFEFGVFLLNKNIEQLMNAYGLIVMDLRHTLPNIHYFIQAILTTSESSGPTSVSVLSISNFANQQHPTSRPSSCTPPTTTTTTDMDDERKSSESLTNGSIQVQSSPPKSSFENDQLPKHLTLQPIISPATPSPSTSTASVTYSKFSSSPKHHHHLGSPVALVSASQAMAAPPTLDTVTTTSKWNSNDKK</sequence>
<dbReference type="Proteomes" id="UP001234581">
    <property type="component" value="Unassembled WGS sequence"/>
</dbReference>
<keyword evidence="3 4" id="KW-0175">Coiled coil</keyword>
<dbReference type="GO" id="GO:0000323">
    <property type="term" value="C:lytic vacuole"/>
    <property type="evidence" value="ECO:0007669"/>
    <property type="project" value="TreeGrafter"/>
</dbReference>
<protein>
    <recommendedName>
        <fullName evidence="2">Autophagy-related protein 14</fullName>
    </recommendedName>
</protein>
<dbReference type="GO" id="GO:0032991">
    <property type="term" value="C:protein-containing complex"/>
    <property type="evidence" value="ECO:0007669"/>
    <property type="project" value="UniProtKB-ARBA"/>
</dbReference>
<evidence type="ECO:0000313" key="7">
    <source>
        <dbReference type="Proteomes" id="UP001234581"/>
    </source>
</evidence>
<dbReference type="EMBL" id="JARTCD010000008">
    <property type="protein sequence ID" value="KAJ8661526.1"/>
    <property type="molecule type" value="Genomic_DNA"/>
</dbReference>
<dbReference type="GO" id="GO:0005768">
    <property type="term" value="C:endosome"/>
    <property type="evidence" value="ECO:0007669"/>
    <property type="project" value="TreeGrafter"/>
</dbReference>
<evidence type="ECO:0000256" key="2">
    <source>
        <dbReference type="ARBA" id="ARBA00013807"/>
    </source>
</evidence>
<evidence type="ECO:0000256" key="5">
    <source>
        <dbReference type="SAM" id="MobiDB-lite"/>
    </source>
</evidence>
<dbReference type="PANTHER" id="PTHR15157:SF5">
    <property type="entry name" value="UV RADIATION RESISTANCE-ASSOCIATED GENE PROTEIN"/>
    <property type="match status" value="1"/>
</dbReference>
<feature type="coiled-coil region" evidence="4">
    <location>
        <begin position="385"/>
        <end position="433"/>
    </location>
</feature>
<feature type="compositionally biased region" description="Low complexity" evidence="5">
    <location>
        <begin position="677"/>
        <end position="701"/>
    </location>
</feature>
<dbReference type="GeneID" id="83210208"/>
<evidence type="ECO:0000256" key="1">
    <source>
        <dbReference type="ARBA" id="ARBA00009574"/>
    </source>
</evidence>
<dbReference type="GO" id="GO:0035493">
    <property type="term" value="P:SNARE complex assembly"/>
    <property type="evidence" value="ECO:0007669"/>
    <property type="project" value="TreeGrafter"/>
</dbReference>
<feature type="compositionally biased region" description="Low complexity" evidence="5">
    <location>
        <begin position="58"/>
        <end position="69"/>
    </location>
</feature>
<dbReference type="InterPro" id="IPR018791">
    <property type="entry name" value="UV_resistance/autophagy_Atg14"/>
</dbReference>
<dbReference type="RefSeq" id="XP_058346439.1">
    <property type="nucleotide sequence ID" value="XM_058482872.1"/>
</dbReference>
<reference evidence="6 7" key="1">
    <citation type="submission" date="2023-03" db="EMBL/GenBank/DDBJ databases">
        <title>Genome sequence of Lichtheimia ornata CBS 291.66.</title>
        <authorList>
            <person name="Mohabir J.T."/>
            <person name="Shea T.P."/>
            <person name="Kurbessoian T."/>
            <person name="Berby B."/>
            <person name="Fontaine J."/>
            <person name="Livny J."/>
            <person name="Gnirke A."/>
            <person name="Stajich J.E."/>
            <person name="Cuomo C.A."/>
        </authorList>
    </citation>
    <scope>NUCLEOTIDE SEQUENCE [LARGE SCALE GENOMIC DNA]</scope>
    <source>
        <strain evidence="6">CBS 291.66</strain>
    </source>
</reference>
<keyword evidence="7" id="KW-1185">Reference proteome</keyword>
<dbReference type="GO" id="GO:0000149">
    <property type="term" value="F:SNARE binding"/>
    <property type="evidence" value="ECO:0007669"/>
    <property type="project" value="TreeGrafter"/>
</dbReference>
<comment type="caution">
    <text evidence="6">The sequence shown here is derived from an EMBL/GenBank/DDBJ whole genome shotgun (WGS) entry which is preliminary data.</text>
</comment>
<evidence type="ECO:0000256" key="3">
    <source>
        <dbReference type="ARBA" id="ARBA00023054"/>
    </source>
</evidence>
<feature type="region of interest" description="Disordered" evidence="5">
    <location>
        <begin position="616"/>
        <end position="742"/>
    </location>
</feature>
<feature type="compositionally biased region" description="Polar residues" evidence="5">
    <location>
        <begin position="70"/>
        <end position="81"/>
    </location>
</feature>
<dbReference type="PANTHER" id="PTHR15157">
    <property type="entry name" value="UV RADIATION RESISTANCE-ASSOCIATED GENE PROTEIN"/>
    <property type="match status" value="1"/>
</dbReference>
<feature type="compositionally biased region" description="Low complexity" evidence="5">
    <location>
        <begin position="620"/>
        <end position="636"/>
    </location>
</feature>
<feature type="compositionally biased region" description="Polar residues" evidence="5">
    <location>
        <begin position="728"/>
        <end position="742"/>
    </location>
</feature>
<organism evidence="6 7">
    <name type="scientific">Lichtheimia ornata</name>
    <dbReference type="NCBI Taxonomy" id="688661"/>
    <lineage>
        <taxon>Eukaryota</taxon>
        <taxon>Fungi</taxon>
        <taxon>Fungi incertae sedis</taxon>
        <taxon>Mucoromycota</taxon>
        <taxon>Mucoromycotina</taxon>
        <taxon>Mucoromycetes</taxon>
        <taxon>Mucorales</taxon>
        <taxon>Lichtheimiaceae</taxon>
        <taxon>Lichtheimia</taxon>
    </lineage>
</organism>
<dbReference type="AlphaFoldDB" id="A0AAD7VC66"/>
<feature type="region of interest" description="Disordered" evidence="5">
    <location>
        <begin position="58"/>
        <end position="138"/>
    </location>
</feature>
<dbReference type="Pfam" id="PF10186">
    <property type="entry name" value="ATG14"/>
    <property type="match status" value="1"/>
</dbReference>
<accession>A0AAD7VC66</accession>
<gene>
    <name evidence="6" type="ORF">O0I10_002792</name>
</gene>
<evidence type="ECO:0000256" key="4">
    <source>
        <dbReference type="SAM" id="Coils"/>
    </source>
</evidence>
<proteinExistence type="inferred from homology"/>